<gene>
    <name evidence="4" type="ORF">FHG64_15530</name>
</gene>
<feature type="transmembrane region" description="Helical" evidence="2">
    <location>
        <begin position="12"/>
        <end position="33"/>
    </location>
</feature>
<organism evidence="4 5">
    <name type="scientific">Antarcticibacterium flavum</name>
    <dbReference type="NCBI Taxonomy" id="2058175"/>
    <lineage>
        <taxon>Bacteria</taxon>
        <taxon>Pseudomonadati</taxon>
        <taxon>Bacteroidota</taxon>
        <taxon>Flavobacteriia</taxon>
        <taxon>Flavobacteriales</taxon>
        <taxon>Flavobacteriaceae</taxon>
        <taxon>Antarcticibacterium</taxon>
    </lineage>
</organism>
<dbReference type="InterPro" id="IPR001107">
    <property type="entry name" value="Band_7"/>
</dbReference>
<accession>A0A5B7X7J2</accession>
<proteinExistence type="predicted"/>
<dbReference type="Gene3D" id="3.30.479.30">
    <property type="entry name" value="Band 7 domain"/>
    <property type="match status" value="1"/>
</dbReference>
<name>A0A5B7X7J2_9FLAO</name>
<dbReference type="KEGG" id="afla:FHG64_15530"/>
<dbReference type="RefSeq" id="WP_139067257.1">
    <property type="nucleotide sequence ID" value="NZ_CP040812.1"/>
</dbReference>
<sequence>MVSNEKIITSPANGYVMLFIIALLFLGSIAGFFLIKSPWLLLLFLFSIFLAAGLILVNPNESRVLLLFGEYIGTVKKNGLFWVNPFYTKKKISLRARNFDSERLKVNDKMGNPIMISTILVWRVQDTYRASFDVNNYENFVIVQTDAAVRKLASLYPYDNFADEGLDEDITLRSSVNEVSEALEMEITERLHIAGIEVLEARIGYLAYANEIASAMLKRQQATAIVAARHKIVEGAVSMVEMALEELGRKEIVILDDERRAAMVSNLMVVLCSDKDATPIVNAGTLNH</sequence>
<evidence type="ECO:0000256" key="1">
    <source>
        <dbReference type="ARBA" id="ARBA00004167"/>
    </source>
</evidence>
<feature type="domain" description="Band 7" evidence="3">
    <location>
        <begin position="52"/>
        <end position="220"/>
    </location>
</feature>
<evidence type="ECO:0000256" key="2">
    <source>
        <dbReference type="SAM" id="Phobius"/>
    </source>
</evidence>
<keyword evidence="2" id="KW-0812">Transmembrane</keyword>
<dbReference type="InterPro" id="IPR036013">
    <property type="entry name" value="Band_7/SPFH_dom_sf"/>
</dbReference>
<dbReference type="Pfam" id="PF01145">
    <property type="entry name" value="Band_7"/>
    <property type="match status" value="1"/>
</dbReference>
<keyword evidence="5" id="KW-1185">Reference proteome</keyword>
<keyword evidence="2" id="KW-1133">Transmembrane helix</keyword>
<dbReference type="OrthoDB" id="9813479at2"/>
<dbReference type="SMART" id="SM00244">
    <property type="entry name" value="PHB"/>
    <property type="match status" value="1"/>
</dbReference>
<dbReference type="Proteomes" id="UP000309016">
    <property type="component" value="Chromosome"/>
</dbReference>
<feature type="transmembrane region" description="Helical" evidence="2">
    <location>
        <begin position="39"/>
        <end position="57"/>
    </location>
</feature>
<dbReference type="GO" id="GO:0016020">
    <property type="term" value="C:membrane"/>
    <property type="evidence" value="ECO:0007669"/>
    <property type="project" value="UniProtKB-SubCell"/>
</dbReference>
<keyword evidence="2" id="KW-0472">Membrane</keyword>
<reference evidence="4 5" key="1">
    <citation type="submission" date="2019-06" db="EMBL/GenBank/DDBJ databases">
        <title>Complete genome sequence of Antarcticibacterium flavum KCTC 52984T from an Antarctic marine sediment.</title>
        <authorList>
            <person name="Lee Y.M."/>
            <person name="Shin S.C."/>
        </authorList>
    </citation>
    <scope>NUCLEOTIDE SEQUENCE [LARGE SCALE GENOMIC DNA]</scope>
    <source>
        <strain evidence="4 5">KCTC 52984</strain>
    </source>
</reference>
<dbReference type="SUPFAM" id="SSF117892">
    <property type="entry name" value="Band 7/SPFH domain"/>
    <property type="match status" value="1"/>
</dbReference>
<evidence type="ECO:0000259" key="3">
    <source>
        <dbReference type="SMART" id="SM00244"/>
    </source>
</evidence>
<evidence type="ECO:0000313" key="4">
    <source>
        <dbReference type="EMBL" id="QCY70688.1"/>
    </source>
</evidence>
<dbReference type="PANTHER" id="PTHR43446:SF1">
    <property type="entry name" value="BAND 7 DOMAIN-CONTAINING PROTEIN"/>
    <property type="match status" value="1"/>
</dbReference>
<dbReference type="CDD" id="cd03402">
    <property type="entry name" value="SPFH_like_u2"/>
    <property type="match status" value="1"/>
</dbReference>
<comment type="subcellular location">
    <subcellularLocation>
        <location evidence="1">Membrane</location>
        <topology evidence="1">Single-pass membrane protein</topology>
    </subcellularLocation>
</comment>
<dbReference type="AlphaFoldDB" id="A0A5B7X7J2"/>
<dbReference type="PANTHER" id="PTHR43446">
    <property type="entry name" value="MEMBRANE PROTEIN-RELATED"/>
    <property type="match status" value="1"/>
</dbReference>
<evidence type="ECO:0000313" key="5">
    <source>
        <dbReference type="Proteomes" id="UP000309016"/>
    </source>
</evidence>
<dbReference type="EMBL" id="CP040812">
    <property type="protein sequence ID" value="QCY70688.1"/>
    <property type="molecule type" value="Genomic_DNA"/>
</dbReference>
<protein>
    <submittedName>
        <fullName evidence="4">SPFH domain-containing protein</fullName>
    </submittedName>
</protein>